<comment type="pathway">
    <text evidence="2">Protein modification; protein ubiquitination.</text>
</comment>
<dbReference type="PANTHER" id="PTHR23315">
    <property type="entry name" value="U BOX DOMAIN-CONTAINING"/>
    <property type="match status" value="1"/>
</dbReference>
<dbReference type="AlphaFoldDB" id="A0A9D4ZLX8"/>
<evidence type="ECO:0000256" key="11">
    <source>
        <dbReference type="SAM" id="MobiDB-lite"/>
    </source>
</evidence>
<feature type="repeat" description="ARM" evidence="10">
    <location>
        <begin position="610"/>
        <end position="652"/>
    </location>
</feature>
<dbReference type="EMBL" id="JABFUD020000007">
    <property type="protein sequence ID" value="KAI5077620.1"/>
    <property type="molecule type" value="Genomic_DNA"/>
</dbReference>
<keyword evidence="14" id="KW-1185">Reference proteome</keyword>
<dbReference type="InterPro" id="IPR011989">
    <property type="entry name" value="ARM-like"/>
</dbReference>
<dbReference type="InterPro" id="IPR000225">
    <property type="entry name" value="Armadillo"/>
</dbReference>
<evidence type="ECO:0000256" key="6">
    <source>
        <dbReference type="ARBA" id="ARBA00022786"/>
    </source>
</evidence>
<protein>
    <recommendedName>
        <fullName evidence="7">U-box domain-containing protein 12</fullName>
        <ecNumber evidence="3">2.3.2.27</ecNumber>
    </recommendedName>
    <alternativeName>
        <fullName evidence="8">Plant U-box protein 12</fullName>
    </alternativeName>
    <alternativeName>
        <fullName evidence="9">RING-type E3 ubiquitin transferase PUB12</fullName>
    </alternativeName>
</protein>
<dbReference type="PROSITE" id="PS50176">
    <property type="entry name" value="ARM_REPEAT"/>
    <property type="match status" value="3"/>
</dbReference>
<dbReference type="Gene3D" id="1.25.10.10">
    <property type="entry name" value="Leucine-rich Repeat Variant"/>
    <property type="match status" value="2"/>
</dbReference>
<dbReference type="EC" id="2.3.2.27" evidence="3"/>
<evidence type="ECO:0000256" key="7">
    <source>
        <dbReference type="ARBA" id="ARBA00074389"/>
    </source>
</evidence>
<feature type="compositionally biased region" description="Polar residues" evidence="11">
    <location>
        <begin position="481"/>
        <end position="491"/>
    </location>
</feature>
<gene>
    <name evidence="13" type="ORF">GOP47_0007444</name>
</gene>
<dbReference type="InterPro" id="IPR003613">
    <property type="entry name" value="Ubox_domain"/>
</dbReference>
<dbReference type="GO" id="GO:0016567">
    <property type="term" value="P:protein ubiquitination"/>
    <property type="evidence" value="ECO:0007669"/>
    <property type="project" value="InterPro"/>
</dbReference>
<dbReference type="SMART" id="SM00504">
    <property type="entry name" value="Ubox"/>
    <property type="match status" value="1"/>
</dbReference>
<keyword evidence="4" id="KW-0808">Transferase</keyword>
<name>A0A9D4ZLX8_ADICA</name>
<feature type="compositionally biased region" description="Basic and acidic residues" evidence="11">
    <location>
        <begin position="407"/>
        <end position="419"/>
    </location>
</feature>
<dbReference type="SUPFAM" id="SSF57850">
    <property type="entry name" value="RING/U-box"/>
    <property type="match status" value="1"/>
</dbReference>
<dbReference type="Pfam" id="PF04564">
    <property type="entry name" value="U-box"/>
    <property type="match status" value="1"/>
</dbReference>
<proteinExistence type="predicted"/>
<dbReference type="InterPro" id="IPR058678">
    <property type="entry name" value="ARM_PUB"/>
</dbReference>
<evidence type="ECO:0000256" key="2">
    <source>
        <dbReference type="ARBA" id="ARBA00004906"/>
    </source>
</evidence>
<dbReference type="Pfam" id="PF25598">
    <property type="entry name" value="ARM_PUB"/>
    <property type="match status" value="1"/>
</dbReference>
<dbReference type="InterPro" id="IPR016024">
    <property type="entry name" value="ARM-type_fold"/>
</dbReference>
<evidence type="ECO:0000256" key="5">
    <source>
        <dbReference type="ARBA" id="ARBA00022737"/>
    </source>
</evidence>
<evidence type="ECO:0000256" key="9">
    <source>
        <dbReference type="ARBA" id="ARBA00076227"/>
    </source>
</evidence>
<dbReference type="SMART" id="SM00185">
    <property type="entry name" value="ARM"/>
    <property type="match status" value="6"/>
</dbReference>
<dbReference type="InterPro" id="IPR013083">
    <property type="entry name" value="Znf_RING/FYVE/PHD"/>
</dbReference>
<dbReference type="CDD" id="cd16664">
    <property type="entry name" value="RING-Ubox_PUB"/>
    <property type="match status" value="1"/>
</dbReference>
<comment type="catalytic activity">
    <reaction evidence="1">
        <text>S-ubiquitinyl-[E2 ubiquitin-conjugating enzyme]-L-cysteine + [acceptor protein]-L-lysine = [E2 ubiquitin-conjugating enzyme]-L-cysteine + N(6)-ubiquitinyl-[acceptor protein]-L-lysine.</text>
        <dbReference type="EC" id="2.3.2.27"/>
    </reaction>
</comment>
<dbReference type="GO" id="GO:0061630">
    <property type="term" value="F:ubiquitin protein ligase activity"/>
    <property type="evidence" value="ECO:0007669"/>
    <property type="project" value="UniProtKB-EC"/>
</dbReference>
<evidence type="ECO:0000313" key="13">
    <source>
        <dbReference type="EMBL" id="KAI5077620.1"/>
    </source>
</evidence>
<comment type="caution">
    <text evidence="13">The sequence shown here is derived from an EMBL/GenBank/DDBJ whole genome shotgun (WGS) entry which is preliminary data.</text>
</comment>
<evidence type="ECO:0000259" key="12">
    <source>
        <dbReference type="PROSITE" id="PS51698"/>
    </source>
</evidence>
<feature type="region of interest" description="Disordered" evidence="11">
    <location>
        <begin position="395"/>
        <end position="428"/>
    </location>
</feature>
<dbReference type="FunFam" id="3.30.40.10:FF:000114">
    <property type="entry name" value="RING-type E3 ubiquitin transferase"/>
    <property type="match status" value="1"/>
</dbReference>
<sequence>MRGEAHQTSVIATRARALNNDVIGNAQSKAEAVNDLTGFCRIMDSSPIIHKLSNLIQVIEVLAEDAVYYKSSCQHVAASMSLLKAPLDELHQCQMPWNVDELSTFNMLEFTCLKLKELLESCSGRASKSILVLRKQQVFKELSAKLQSLLRTLPLDTLSLSRHSKELVRGCVSSLESANFCTDVDRGLVEEVECALAEIRKGTKLSHEMLVHLADKLGLKSNQEILKEASLLEKEKNLAHLNRNKNDEELLNLLILLVTQMSDDLAEQKHLQAQEDGVIIPADLRCPLSLELMSDPVIVASGQTYERAYIQQWLDQGNTTCPKSRQTLNHFNLINNFTVKALIASWCEQNGVPLPEPTKPQLSAPRSSPVQMSDAIQRSAEHVVSLLNREHVVASRSGAESVRTIPRRRDEPEIRRETRSQGSSVESRGILHGHLRAAFLERPDRDSTFSLERENSRNGVVSLSRNTSTSSHGSSIDDAVATSNTESNVSLPSMYPPHSCDVSGELNRLTISSASVSSLSEDQGMQQTDGEHGLVSIIHQTAISGSETGQNVQLDASTEENGGDDIQFKVQGLVRNLQSMSQDMQRNAATELRLLAKFNVENRIIIADSGAIPPLISLLHSTDPQIQENAVTALLNLSINNNNKSEIAAANAIGPLVHVLNVGTSEARENAAATLFSLSVMNENKMTIGQSGAIDPLVDLLTNGTPRGKKDAATALFNLSILHENKIRIVGANAVRPLVRLMSDPAAGMVDKAVAVIANLATIHEGRVSIGEEEGIPVLVEVVEMGSQRGKENAAAALLHLCTSSNRFKSRVLQEGVIPPLVALTRSGTARAKEKASALLRLFREQRHGRGADTHGCFGFLLCLSLRSPFVVVPLERVFGTFLLLIKNPYTSEGYESLVSQVSQLTNDMLARKSDVLGLHTEINSLRGEVQLLVQANEDQGRDFDKLSKTIEELKAQLSPISNFHYLHNRHICRLQSSTDNMKKWNFLSTLD</sequence>
<dbReference type="PANTHER" id="PTHR23315:SF7">
    <property type="entry name" value="U-BOX DOMAIN-CONTAINING PROTEIN 4"/>
    <property type="match status" value="1"/>
</dbReference>
<feature type="repeat" description="ARM" evidence="10">
    <location>
        <begin position="692"/>
        <end position="734"/>
    </location>
</feature>
<feature type="domain" description="U-box" evidence="12">
    <location>
        <begin position="279"/>
        <end position="353"/>
    </location>
</feature>
<dbReference type="FunFam" id="1.25.10.10:FF:000082">
    <property type="entry name" value="RING-type E3 ubiquitin transferase"/>
    <property type="match status" value="1"/>
</dbReference>
<dbReference type="Gene3D" id="3.30.40.10">
    <property type="entry name" value="Zinc/RING finger domain, C3HC4 (zinc finger)"/>
    <property type="match status" value="1"/>
</dbReference>
<evidence type="ECO:0000256" key="1">
    <source>
        <dbReference type="ARBA" id="ARBA00000900"/>
    </source>
</evidence>
<evidence type="ECO:0000256" key="10">
    <source>
        <dbReference type="PROSITE-ProRule" id="PRU00259"/>
    </source>
</evidence>
<dbReference type="InterPro" id="IPR045210">
    <property type="entry name" value="RING-Ubox_PUB"/>
</dbReference>
<feature type="compositionally biased region" description="Low complexity" evidence="11">
    <location>
        <begin position="462"/>
        <end position="474"/>
    </location>
</feature>
<evidence type="ECO:0000256" key="8">
    <source>
        <dbReference type="ARBA" id="ARBA00075465"/>
    </source>
</evidence>
<dbReference type="PROSITE" id="PS51698">
    <property type="entry name" value="U_BOX"/>
    <property type="match status" value="1"/>
</dbReference>
<evidence type="ECO:0000256" key="4">
    <source>
        <dbReference type="ARBA" id="ARBA00022679"/>
    </source>
</evidence>
<keyword evidence="6" id="KW-0833">Ubl conjugation pathway</keyword>
<dbReference type="OrthoDB" id="7537227at2759"/>
<feature type="repeat" description="ARM" evidence="10">
    <location>
        <begin position="733"/>
        <end position="775"/>
    </location>
</feature>
<evidence type="ECO:0000256" key="3">
    <source>
        <dbReference type="ARBA" id="ARBA00012483"/>
    </source>
</evidence>
<accession>A0A9D4ZLX8</accession>
<dbReference type="SUPFAM" id="SSF48371">
    <property type="entry name" value="ARM repeat"/>
    <property type="match status" value="1"/>
</dbReference>
<feature type="region of interest" description="Disordered" evidence="11">
    <location>
        <begin position="449"/>
        <end position="496"/>
    </location>
</feature>
<evidence type="ECO:0000313" key="14">
    <source>
        <dbReference type="Proteomes" id="UP000886520"/>
    </source>
</evidence>
<reference evidence="13" key="1">
    <citation type="submission" date="2021-01" db="EMBL/GenBank/DDBJ databases">
        <title>Adiantum capillus-veneris genome.</title>
        <authorList>
            <person name="Fang Y."/>
            <person name="Liao Q."/>
        </authorList>
    </citation>
    <scope>NUCLEOTIDE SEQUENCE</scope>
    <source>
        <strain evidence="13">H3</strain>
        <tissue evidence="13">Leaf</tissue>
    </source>
</reference>
<dbReference type="Proteomes" id="UP000886520">
    <property type="component" value="Chromosome 7"/>
</dbReference>
<organism evidence="13 14">
    <name type="scientific">Adiantum capillus-veneris</name>
    <name type="common">Maidenhair fern</name>
    <dbReference type="NCBI Taxonomy" id="13818"/>
    <lineage>
        <taxon>Eukaryota</taxon>
        <taxon>Viridiplantae</taxon>
        <taxon>Streptophyta</taxon>
        <taxon>Embryophyta</taxon>
        <taxon>Tracheophyta</taxon>
        <taxon>Polypodiopsida</taxon>
        <taxon>Polypodiidae</taxon>
        <taxon>Polypodiales</taxon>
        <taxon>Pteridineae</taxon>
        <taxon>Pteridaceae</taxon>
        <taxon>Vittarioideae</taxon>
        <taxon>Adiantum</taxon>
    </lineage>
</organism>
<keyword evidence="5" id="KW-0677">Repeat</keyword>